<dbReference type="GO" id="GO:0046982">
    <property type="term" value="F:protein heterodimerization activity"/>
    <property type="evidence" value="ECO:0007669"/>
    <property type="project" value="InterPro"/>
</dbReference>
<keyword evidence="4" id="KW-1185">Reference proteome</keyword>
<proteinExistence type="inferred from homology"/>
<organism evidence="3 4">
    <name type="scientific">Etheostoma spectabile</name>
    <name type="common">orangethroat darter</name>
    <dbReference type="NCBI Taxonomy" id="54343"/>
    <lineage>
        <taxon>Eukaryota</taxon>
        <taxon>Metazoa</taxon>
        <taxon>Chordata</taxon>
        <taxon>Craniata</taxon>
        <taxon>Vertebrata</taxon>
        <taxon>Euteleostomi</taxon>
        <taxon>Actinopterygii</taxon>
        <taxon>Neopterygii</taxon>
        <taxon>Teleostei</taxon>
        <taxon>Neoteleostei</taxon>
        <taxon>Acanthomorphata</taxon>
        <taxon>Eupercaria</taxon>
        <taxon>Perciformes</taxon>
        <taxon>Percoidei</taxon>
        <taxon>Percidae</taxon>
        <taxon>Etheostomatinae</taxon>
        <taxon>Etheostoma</taxon>
    </lineage>
</organism>
<dbReference type="Gene3D" id="1.10.20.10">
    <property type="entry name" value="Histone, subunit A"/>
    <property type="match status" value="1"/>
</dbReference>
<dbReference type="InterPro" id="IPR032458">
    <property type="entry name" value="Histone_H2A_CS"/>
</dbReference>
<feature type="region of interest" description="Disordered" evidence="2">
    <location>
        <begin position="1"/>
        <end position="20"/>
    </location>
</feature>
<dbReference type="PROSITE" id="PS00046">
    <property type="entry name" value="HISTONE_H2A"/>
    <property type="match status" value="1"/>
</dbReference>
<sequence length="162" mass="16187">MSGRGKSGAGKARAKAKTRSSRAGLQFPVGRCGALLALHGLLGLLGQQDGLDVGQHAALSDGHPAQQLVELLVVADRQLQVAGDDPGLLVVPGGVSGQLQDLSGQVLQHRRQVHGGAGTDSLGVVALPQEPVDSADGELEPSTGGPGLGLCPGLSSGFAPSR</sequence>
<dbReference type="EMBL" id="VOFY01001157">
    <property type="protein sequence ID" value="KAA8578079.1"/>
    <property type="molecule type" value="Genomic_DNA"/>
</dbReference>
<comment type="similarity">
    <text evidence="1">Belongs to the histone H2A family.</text>
</comment>
<feature type="compositionally biased region" description="Low complexity" evidence="2">
    <location>
        <begin position="151"/>
        <end position="162"/>
    </location>
</feature>
<evidence type="ECO:0000313" key="4">
    <source>
        <dbReference type="Proteomes" id="UP000327493"/>
    </source>
</evidence>
<comment type="caution">
    <text evidence="3">The sequence shown here is derived from an EMBL/GenBank/DDBJ whole genome shotgun (WGS) entry which is preliminary data.</text>
</comment>
<feature type="region of interest" description="Disordered" evidence="2">
    <location>
        <begin position="132"/>
        <end position="162"/>
    </location>
</feature>
<gene>
    <name evidence="3" type="ORF">FQN60_005270</name>
</gene>
<accession>A0A5J5CCH7</accession>
<dbReference type="Proteomes" id="UP000327493">
    <property type="component" value="Unassembled WGS sequence"/>
</dbReference>
<dbReference type="SUPFAM" id="SSF47113">
    <property type="entry name" value="Histone-fold"/>
    <property type="match status" value="1"/>
</dbReference>
<dbReference type="InterPro" id="IPR009072">
    <property type="entry name" value="Histone-fold"/>
</dbReference>
<evidence type="ECO:0000256" key="2">
    <source>
        <dbReference type="SAM" id="MobiDB-lite"/>
    </source>
</evidence>
<name>A0A5J5CCH7_9PERO</name>
<evidence type="ECO:0000313" key="3">
    <source>
        <dbReference type="EMBL" id="KAA8578079.1"/>
    </source>
</evidence>
<evidence type="ECO:0000256" key="1">
    <source>
        <dbReference type="ARBA" id="ARBA00010691"/>
    </source>
</evidence>
<protein>
    <submittedName>
        <fullName evidence="3">Uncharacterized protein</fullName>
    </submittedName>
</protein>
<reference evidence="3 4" key="1">
    <citation type="submission" date="2019-08" db="EMBL/GenBank/DDBJ databases">
        <title>A chromosome-level genome assembly, high-density linkage maps, and genome scans reveal the genomic architecture of hybrid incompatibilities underlying speciation via character displacement in darters (Percidae: Etheostominae).</title>
        <authorList>
            <person name="Moran R.L."/>
            <person name="Catchen J.M."/>
            <person name="Fuller R.C."/>
        </authorList>
    </citation>
    <scope>NUCLEOTIDE SEQUENCE [LARGE SCALE GENOMIC DNA]</scope>
    <source>
        <strain evidence="3">EspeVRDwgs_2016</strain>
        <tissue evidence="3">Muscle</tissue>
    </source>
</reference>
<dbReference type="AlphaFoldDB" id="A0A5J5CCH7"/>
<feature type="non-terminal residue" evidence="3">
    <location>
        <position position="162"/>
    </location>
</feature>